<organism evidence="1 2">
    <name type="scientific">Carboxylicivirga sediminis</name>
    <dbReference type="NCBI Taxonomy" id="2006564"/>
    <lineage>
        <taxon>Bacteria</taxon>
        <taxon>Pseudomonadati</taxon>
        <taxon>Bacteroidota</taxon>
        <taxon>Bacteroidia</taxon>
        <taxon>Marinilabiliales</taxon>
        <taxon>Marinilabiliaceae</taxon>
        <taxon>Carboxylicivirga</taxon>
    </lineage>
</organism>
<protein>
    <recommendedName>
        <fullName evidence="3">DUF4843 domain-containing protein</fullName>
    </recommendedName>
</protein>
<dbReference type="EMBL" id="JAGTAR010000007">
    <property type="protein sequence ID" value="MBR8535229.1"/>
    <property type="molecule type" value="Genomic_DNA"/>
</dbReference>
<evidence type="ECO:0000313" key="1">
    <source>
        <dbReference type="EMBL" id="MBR8535229.1"/>
    </source>
</evidence>
<reference evidence="1" key="2">
    <citation type="submission" date="2021-04" db="EMBL/GenBank/DDBJ databases">
        <authorList>
            <person name="Zhang T."/>
            <person name="Zhang Y."/>
            <person name="Lu D."/>
            <person name="Zuo D."/>
            <person name="Du Z."/>
        </authorList>
    </citation>
    <scope>NUCLEOTIDE SEQUENCE</scope>
    <source>
        <strain evidence="1">JR1</strain>
    </source>
</reference>
<sequence>MKIFENIYLFMVASVLLFACDQNKVGIYNGPDEAYFLETSGSVIVDETNPTVVIEIGTSTVLSTDRIYKIEVDAEQSSAAEGADFELLTNTITIPANETIGSFEVRGLYNGVSPDGRTAVFRITAISEGIADYNKYYTLDLFKFCSFDRDAFVGNYTIYENSSVFGPYNYPVSTVPGDDEYSIYVDGLWTLAGIPIKVVFNTRASTCNIPEQPVFVHETYGQAYIRSLEDGLINSCKGSIEGLQYTVYVEAGYFDVTNSLWVKENIAPSSMPHTVPDFNRLIPISFDEE</sequence>
<dbReference type="RefSeq" id="WP_212189133.1">
    <property type="nucleotide sequence ID" value="NZ_JAGTAR010000007.1"/>
</dbReference>
<evidence type="ECO:0008006" key="3">
    <source>
        <dbReference type="Google" id="ProtNLM"/>
    </source>
</evidence>
<gene>
    <name evidence="1" type="ORF">KDU71_06635</name>
</gene>
<comment type="caution">
    <text evidence="1">The sequence shown here is derived from an EMBL/GenBank/DDBJ whole genome shotgun (WGS) entry which is preliminary data.</text>
</comment>
<keyword evidence="2" id="KW-1185">Reference proteome</keyword>
<dbReference type="AlphaFoldDB" id="A0A941IXA8"/>
<name>A0A941IXA8_9BACT</name>
<proteinExistence type="predicted"/>
<dbReference type="Proteomes" id="UP000679220">
    <property type="component" value="Unassembled WGS sequence"/>
</dbReference>
<reference evidence="1" key="1">
    <citation type="journal article" date="2018" name="Int. J. Syst. Evol. Microbiol.">
        <title>Carboxylicivirga sediminis sp. nov., isolated from coastal sediment.</title>
        <authorList>
            <person name="Wang F.Q."/>
            <person name="Ren L.H."/>
            <person name="Zou R.J."/>
            <person name="Sun Y.Z."/>
            <person name="Liu X.J."/>
            <person name="Jiang F."/>
            <person name="Liu L.J."/>
        </authorList>
    </citation>
    <scope>NUCLEOTIDE SEQUENCE</scope>
    <source>
        <strain evidence="1">JR1</strain>
    </source>
</reference>
<dbReference type="PROSITE" id="PS51257">
    <property type="entry name" value="PROKAR_LIPOPROTEIN"/>
    <property type="match status" value="1"/>
</dbReference>
<accession>A0A941IXA8</accession>
<evidence type="ECO:0000313" key="2">
    <source>
        <dbReference type="Proteomes" id="UP000679220"/>
    </source>
</evidence>